<evidence type="ECO:0000313" key="2">
    <source>
        <dbReference type="EMBL" id="AMD89919.1"/>
    </source>
</evidence>
<dbReference type="GO" id="GO:0016758">
    <property type="term" value="F:hexosyltransferase activity"/>
    <property type="evidence" value="ECO:0007669"/>
    <property type="project" value="UniProtKB-ARBA"/>
</dbReference>
<dbReference type="KEGG" id="dfi:AXF13_07195"/>
<feature type="domain" description="Glycosyltransferase 2-like" evidence="1">
    <location>
        <begin position="8"/>
        <end position="116"/>
    </location>
</feature>
<dbReference type="PANTHER" id="PTHR22916:SF67">
    <property type="entry name" value="COLANIC ACID BIOSYNTHESIS GLYCOSYL TRANSFERASE WCAE-RELATED"/>
    <property type="match status" value="1"/>
</dbReference>
<dbReference type="SUPFAM" id="SSF53448">
    <property type="entry name" value="Nucleotide-diphospho-sugar transferases"/>
    <property type="match status" value="1"/>
</dbReference>
<dbReference type="InterPro" id="IPR029044">
    <property type="entry name" value="Nucleotide-diphossugar_trans"/>
</dbReference>
<dbReference type="AlphaFoldDB" id="A0A0X8JJH5"/>
<dbReference type="InterPro" id="IPR001173">
    <property type="entry name" value="Glyco_trans_2-like"/>
</dbReference>
<dbReference type="STRING" id="44742.AXF13_07195"/>
<protein>
    <recommendedName>
        <fullName evidence="1">Glycosyltransferase 2-like domain-containing protein</fullName>
    </recommendedName>
</protein>
<dbReference type="Pfam" id="PF00535">
    <property type="entry name" value="Glycos_transf_2"/>
    <property type="match status" value="1"/>
</dbReference>
<proteinExistence type="predicted"/>
<reference evidence="3" key="1">
    <citation type="submission" date="2016-02" db="EMBL/GenBank/DDBJ databases">
        <authorList>
            <person name="Holder M.E."/>
            <person name="Ajami N.J."/>
            <person name="Petrosino J.F."/>
        </authorList>
    </citation>
    <scope>NUCLEOTIDE SEQUENCE [LARGE SCALE GENOMIC DNA]</scope>
    <source>
        <strain evidence="3">CCUG 45958</strain>
    </source>
</reference>
<sequence>MKQHIRISILMATYNAAAQLERTLRSVERQCYPHWEIIVQDGGSTDGTLEILESHRASVSWVSEPDRGIYDAWNKAVARASGDWALFLGADDFLMNDNVLAQCVHFLRKLDDDIIFAYGVLLMGANGNVSGILNRSRHEVFSLFISDMGLPFPATFIRTDFLKSHPFDRIYKIAGDFAFCAEHIRLDNLARLPVCVSFFELTGISSSENSRKQLLRERLRILKTKVEPRIEEFTAALMGTAESSGQEHGFIE</sequence>
<accession>A0A0X8JJH5</accession>
<gene>
    <name evidence="2" type="ORF">AXF13_07195</name>
</gene>
<evidence type="ECO:0000313" key="3">
    <source>
        <dbReference type="Proteomes" id="UP000069241"/>
    </source>
</evidence>
<dbReference type="CDD" id="cd06433">
    <property type="entry name" value="GT_2_WfgS_like"/>
    <property type="match status" value="1"/>
</dbReference>
<dbReference type="RefSeq" id="WP_062252227.1">
    <property type="nucleotide sequence ID" value="NZ_CP014229.1"/>
</dbReference>
<evidence type="ECO:0000259" key="1">
    <source>
        <dbReference type="Pfam" id="PF00535"/>
    </source>
</evidence>
<dbReference type="Gene3D" id="3.90.550.10">
    <property type="entry name" value="Spore Coat Polysaccharide Biosynthesis Protein SpsA, Chain A"/>
    <property type="match status" value="1"/>
</dbReference>
<dbReference type="Proteomes" id="UP000069241">
    <property type="component" value="Chromosome"/>
</dbReference>
<dbReference type="PANTHER" id="PTHR22916">
    <property type="entry name" value="GLYCOSYLTRANSFERASE"/>
    <property type="match status" value="1"/>
</dbReference>
<organism evidence="2 3">
    <name type="scientific">Desulfovibrio fairfieldensis</name>
    <dbReference type="NCBI Taxonomy" id="44742"/>
    <lineage>
        <taxon>Bacteria</taxon>
        <taxon>Pseudomonadati</taxon>
        <taxon>Thermodesulfobacteriota</taxon>
        <taxon>Desulfovibrionia</taxon>
        <taxon>Desulfovibrionales</taxon>
        <taxon>Desulfovibrionaceae</taxon>
        <taxon>Desulfovibrio</taxon>
    </lineage>
</organism>
<keyword evidence="3" id="KW-1185">Reference proteome</keyword>
<dbReference type="EMBL" id="CP014229">
    <property type="protein sequence ID" value="AMD89919.1"/>
    <property type="molecule type" value="Genomic_DNA"/>
</dbReference>
<name>A0A0X8JJH5_9BACT</name>